<evidence type="ECO:0000313" key="1">
    <source>
        <dbReference type="EMBL" id="AGE60586.1"/>
    </source>
</evidence>
<sequence length="61" mass="6923">MSGFKSYKIRDGVHIPSEKYKENWDAIFGKKKKPTKGLDGELEIKIQDNSVPAKNKNSKTV</sequence>
<accession>M1IDV8</accession>
<keyword evidence="2" id="KW-1185">Reference proteome</keyword>
<organism evidence="1 2">
    <name type="scientific">Pelagibacter phage HTVC019P</name>
    <dbReference type="NCBI Taxonomy" id="1283079"/>
    <lineage>
        <taxon>Viruses</taxon>
        <taxon>Duplodnaviria</taxon>
        <taxon>Heunggongvirae</taxon>
        <taxon>Uroviricota</taxon>
        <taxon>Caudoviricetes</taxon>
        <taxon>Autographivirales</taxon>
        <taxon>Pelagivirus</taxon>
        <taxon>Pelagivirus HTVC019P</taxon>
    </lineage>
</organism>
<name>M1IDV8_9CAUD</name>
<dbReference type="EMBL" id="KC465901">
    <property type="protein sequence ID" value="AGE60586.1"/>
    <property type="molecule type" value="Genomic_DNA"/>
</dbReference>
<protein>
    <submittedName>
        <fullName evidence="1">Uncharacterized protein</fullName>
    </submittedName>
</protein>
<dbReference type="GeneID" id="14697539"/>
<dbReference type="KEGG" id="vg:14697539"/>
<evidence type="ECO:0000313" key="2">
    <source>
        <dbReference type="Proteomes" id="UP000011295"/>
    </source>
</evidence>
<reference evidence="1 2" key="1">
    <citation type="journal article" date="2013" name="Nature">
        <title>Abundant SAR11 viruses in the ocean.</title>
        <authorList>
            <person name="Zhao Y."/>
            <person name="Temperton B."/>
            <person name="Thrash J.C."/>
            <person name="Schwalbach M.S."/>
            <person name="Vergin K.L."/>
            <person name="Landry Z.C."/>
            <person name="Ellisman M."/>
            <person name="Deerinck T."/>
            <person name="Sullivan M.B."/>
            <person name="Giovannoni S.J."/>
        </authorList>
    </citation>
    <scope>NUCLEOTIDE SEQUENCE [LARGE SCALE GENOMIC DNA]</scope>
</reference>
<dbReference type="Proteomes" id="UP000011295">
    <property type="component" value="Segment"/>
</dbReference>
<dbReference type="RefSeq" id="YP_007517816.1">
    <property type="nucleotide sequence ID" value="NC_020483.1"/>
</dbReference>
<proteinExistence type="predicted"/>